<dbReference type="eggNOG" id="KOG1724">
    <property type="taxonomic scope" value="Eukaryota"/>
</dbReference>
<dbReference type="OMA" id="AFEFHVD"/>
<evidence type="ECO:0000259" key="4">
    <source>
        <dbReference type="Pfam" id="PF03931"/>
    </source>
</evidence>
<proteinExistence type="inferred from homology"/>
<reference evidence="5 6" key="1">
    <citation type="submission" date="2011-07" db="EMBL/GenBank/DDBJ databases">
        <authorList>
            <person name="Coyne R."/>
            <person name="Brami D."/>
            <person name="Johnson J."/>
            <person name="Hostetler J."/>
            <person name="Hannick L."/>
            <person name="Clark T."/>
            <person name="Cassidy-Hanley D."/>
            <person name="Inman J."/>
        </authorList>
    </citation>
    <scope>NUCLEOTIDE SEQUENCE [LARGE SCALE GENOMIC DNA]</scope>
    <source>
        <strain evidence="5 6">G5</strain>
    </source>
</reference>
<keyword evidence="6" id="KW-1185">Reference proteome</keyword>
<organism evidence="5 6">
    <name type="scientific">Ichthyophthirius multifiliis</name>
    <name type="common">White spot disease agent</name>
    <name type="synonym">Ich</name>
    <dbReference type="NCBI Taxonomy" id="5932"/>
    <lineage>
        <taxon>Eukaryota</taxon>
        <taxon>Sar</taxon>
        <taxon>Alveolata</taxon>
        <taxon>Ciliophora</taxon>
        <taxon>Intramacronucleata</taxon>
        <taxon>Oligohymenophorea</taxon>
        <taxon>Hymenostomatida</taxon>
        <taxon>Ophryoglenina</taxon>
        <taxon>Ichthyophthirius</taxon>
    </lineage>
</organism>
<keyword evidence="5" id="KW-0808">Transferase</keyword>
<dbReference type="InterPro" id="IPR016073">
    <property type="entry name" value="Skp1_comp_POZ"/>
</dbReference>
<gene>
    <name evidence="5" type="ORF">IMG5_123620</name>
</gene>
<dbReference type="Pfam" id="PF01466">
    <property type="entry name" value="Skp1"/>
    <property type="match status" value="1"/>
</dbReference>
<feature type="domain" description="SKP1 component POZ" evidence="4">
    <location>
        <begin position="31"/>
        <end position="80"/>
    </location>
</feature>
<feature type="domain" description="SKP1 component dimerisation" evidence="3">
    <location>
        <begin position="131"/>
        <end position="182"/>
    </location>
</feature>
<sequence>NYNKLINFFLKKMDLEQANNTKDINLVVQGDQKVSVDFRFKNVSGLIYDMHENNPDEDIPIQEITKEMLNTIISYCKRHNWTPPQIKRPLKSNNLQTNLCEQDYLFIKDYKIYNDTKLRDLIQAAYYLQIQSLYDVCICRLASEFYFGNDQQSFEDLKKNLNVTEDITIEQDEKIQKDHPWIRDN</sequence>
<name>G0QVG5_ICHMU</name>
<dbReference type="STRING" id="857967.G0QVG5"/>
<dbReference type="InterPro" id="IPR036296">
    <property type="entry name" value="SKP1-like_dim_sf"/>
</dbReference>
<evidence type="ECO:0000256" key="1">
    <source>
        <dbReference type="ARBA" id="ARBA00009993"/>
    </source>
</evidence>
<dbReference type="SMART" id="SM00512">
    <property type="entry name" value="Skp1"/>
    <property type="match status" value="1"/>
</dbReference>
<feature type="non-terminal residue" evidence="5">
    <location>
        <position position="1"/>
    </location>
</feature>
<evidence type="ECO:0000256" key="2">
    <source>
        <dbReference type="ARBA" id="ARBA00022786"/>
    </source>
</evidence>
<evidence type="ECO:0000313" key="6">
    <source>
        <dbReference type="Proteomes" id="UP000008983"/>
    </source>
</evidence>
<dbReference type="Pfam" id="PF03931">
    <property type="entry name" value="Skp1_POZ"/>
    <property type="match status" value="1"/>
</dbReference>
<dbReference type="InParanoid" id="G0QVG5"/>
<protein>
    <submittedName>
        <fullName evidence="5">S-phase kinase-associated, putative</fullName>
    </submittedName>
</protein>
<dbReference type="SUPFAM" id="SSF81382">
    <property type="entry name" value="Skp1 dimerisation domain-like"/>
    <property type="match status" value="1"/>
</dbReference>
<dbReference type="InterPro" id="IPR016897">
    <property type="entry name" value="SKP1"/>
</dbReference>
<accession>G0QVG5</accession>
<dbReference type="RefSeq" id="XP_004032362.1">
    <property type="nucleotide sequence ID" value="XM_004032314.1"/>
</dbReference>
<dbReference type="Gene3D" id="3.30.710.10">
    <property type="entry name" value="Potassium Channel Kv1.1, Chain A"/>
    <property type="match status" value="1"/>
</dbReference>
<dbReference type="GO" id="GO:0006511">
    <property type="term" value="P:ubiquitin-dependent protein catabolic process"/>
    <property type="evidence" value="ECO:0007669"/>
    <property type="project" value="InterPro"/>
</dbReference>
<comment type="similarity">
    <text evidence="1">Belongs to the SKP1 family.</text>
</comment>
<evidence type="ECO:0000313" key="5">
    <source>
        <dbReference type="EMBL" id="EGR30775.1"/>
    </source>
</evidence>
<keyword evidence="2" id="KW-0833">Ubl conjugation pathway</keyword>
<dbReference type="EMBL" id="GL983944">
    <property type="protein sequence ID" value="EGR30775.1"/>
    <property type="molecule type" value="Genomic_DNA"/>
</dbReference>
<dbReference type="InterPro" id="IPR011333">
    <property type="entry name" value="SKP1/BTB/POZ_sf"/>
</dbReference>
<keyword evidence="5" id="KW-0418">Kinase</keyword>
<dbReference type="InterPro" id="IPR016072">
    <property type="entry name" value="Skp1_comp_dimer"/>
</dbReference>
<dbReference type="InterPro" id="IPR001232">
    <property type="entry name" value="SKP1-like"/>
</dbReference>
<dbReference type="GeneID" id="14906894"/>
<evidence type="ECO:0000259" key="3">
    <source>
        <dbReference type="Pfam" id="PF01466"/>
    </source>
</evidence>
<dbReference type="OrthoDB" id="308192at2759"/>
<dbReference type="AlphaFoldDB" id="G0QVG5"/>
<dbReference type="Proteomes" id="UP000008983">
    <property type="component" value="Unassembled WGS sequence"/>
</dbReference>
<dbReference type="SUPFAM" id="SSF54695">
    <property type="entry name" value="POZ domain"/>
    <property type="match status" value="1"/>
</dbReference>
<dbReference type="PANTHER" id="PTHR11165">
    <property type="entry name" value="SKP1"/>
    <property type="match status" value="1"/>
</dbReference>
<dbReference type="GO" id="GO:0016301">
    <property type="term" value="F:kinase activity"/>
    <property type="evidence" value="ECO:0007669"/>
    <property type="project" value="UniProtKB-KW"/>
</dbReference>